<evidence type="ECO:0000313" key="10">
    <source>
        <dbReference type="Proteomes" id="UP000050443"/>
    </source>
</evidence>
<feature type="transmembrane region" description="Helical" evidence="7">
    <location>
        <begin position="290"/>
        <end position="308"/>
    </location>
</feature>
<evidence type="ECO:0000256" key="3">
    <source>
        <dbReference type="ARBA" id="ARBA00022475"/>
    </source>
</evidence>
<keyword evidence="9" id="KW-0012">Acyltransferase</keyword>
<dbReference type="OrthoDB" id="9810469at2"/>
<evidence type="ECO:0000313" key="9">
    <source>
        <dbReference type="EMBL" id="KQB38424.1"/>
    </source>
</evidence>
<organism evidence="9 10">
    <name type="scientific">Flavobacterium aquidurense</name>
    <dbReference type="NCBI Taxonomy" id="362413"/>
    <lineage>
        <taxon>Bacteria</taxon>
        <taxon>Pseudomonadati</taxon>
        <taxon>Bacteroidota</taxon>
        <taxon>Flavobacteriia</taxon>
        <taxon>Flavobacteriales</taxon>
        <taxon>Flavobacteriaceae</taxon>
        <taxon>Flavobacterium</taxon>
    </lineage>
</organism>
<dbReference type="InterPro" id="IPR002656">
    <property type="entry name" value="Acyl_transf_3_dom"/>
</dbReference>
<comment type="subcellular location">
    <subcellularLocation>
        <location evidence="1">Cell membrane</location>
        <topology evidence="1">Multi-pass membrane protein</topology>
    </subcellularLocation>
</comment>
<protein>
    <submittedName>
        <fullName evidence="9">Acyltransferase 3</fullName>
    </submittedName>
</protein>
<feature type="transmembrane region" description="Helical" evidence="7">
    <location>
        <begin position="84"/>
        <end position="104"/>
    </location>
</feature>
<keyword evidence="6 7" id="KW-0472">Membrane</keyword>
<comment type="caution">
    <text evidence="9">The sequence shown here is derived from an EMBL/GenBank/DDBJ whole genome shotgun (WGS) entry which is preliminary data.</text>
</comment>
<dbReference type="AlphaFoldDB" id="A0A0Q0W235"/>
<accession>A0A0Q0W235</accession>
<sequence length="350" mass="40865">MSENQVGNKMSWTTNLRVVATISVILVHVTAEILYQYGYVSNFVWSTGNVYDSLARFCVPVFVMLTGVLMLSRTYELNEFLKKRFSRIVLPFLFWSFVYAMFAVNDNIAAGHEMSFFEIIEWVIHLLLNGSSYHLWYIYMIIGIYLFVPIISKWIQNATEKEILYFISIWIFTLFINQPLLCRFRINIDLTYFSGFIGYLVLGYYLSIKSFTYSKSIMNVIALFLILIGVSITIFGTYFLSHDNNNFEGYFYDYDTLNVLMVCVGLFLFFKNLEISNPIMLKISNFISKYSYGIYLVHILILRFMWAIKIDYDFINPLFAIPLVTLICLLISTVVIYSINKLPYGKYISG</sequence>
<proteinExistence type="inferred from homology"/>
<dbReference type="PANTHER" id="PTHR40074:SF2">
    <property type="entry name" value="O-ACETYLTRANSFERASE WECH"/>
    <property type="match status" value="1"/>
</dbReference>
<evidence type="ECO:0000256" key="4">
    <source>
        <dbReference type="ARBA" id="ARBA00022692"/>
    </source>
</evidence>
<dbReference type="Pfam" id="PF01757">
    <property type="entry name" value="Acyl_transf_3"/>
    <property type="match status" value="1"/>
</dbReference>
<feature type="transmembrane region" description="Helical" evidence="7">
    <location>
        <begin position="220"/>
        <end position="239"/>
    </location>
</feature>
<evidence type="ECO:0000256" key="1">
    <source>
        <dbReference type="ARBA" id="ARBA00004651"/>
    </source>
</evidence>
<dbReference type="GO" id="GO:0016413">
    <property type="term" value="F:O-acetyltransferase activity"/>
    <property type="evidence" value="ECO:0007669"/>
    <property type="project" value="TreeGrafter"/>
</dbReference>
<feature type="transmembrane region" description="Helical" evidence="7">
    <location>
        <begin position="54"/>
        <end position="72"/>
    </location>
</feature>
<dbReference type="GO" id="GO:0009246">
    <property type="term" value="P:enterobacterial common antigen biosynthetic process"/>
    <property type="evidence" value="ECO:0007669"/>
    <property type="project" value="TreeGrafter"/>
</dbReference>
<keyword evidence="9" id="KW-0808">Transferase</keyword>
<feature type="transmembrane region" description="Helical" evidence="7">
    <location>
        <begin position="314"/>
        <end position="339"/>
    </location>
</feature>
<feature type="transmembrane region" description="Helical" evidence="7">
    <location>
        <begin position="133"/>
        <end position="151"/>
    </location>
</feature>
<dbReference type="PANTHER" id="PTHR40074">
    <property type="entry name" value="O-ACETYLTRANSFERASE WECH"/>
    <property type="match status" value="1"/>
</dbReference>
<feature type="transmembrane region" description="Helical" evidence="7">
    <location>
        <begin position="163"/>
        <end position="180"/>
    </location>
</feature>
<keyword evidence="3" id="KW-1003">Cell membrane</keyword>
<evidence type="ECO:0000256" key="7">
    <source>
        <dbReference type="SAM" id="Phobius"/>
    </source>
</evidence>
<reference evidence="9 10" key="1">
    <citation type="submission" date="2014-09" db="EMBL/GenBank/DDBJ databases">
        <title>Genome sequence of Flavobacterium aquidurense RC62.</title>
        <authorList>
            <person name="Kim J.F."/>
            <person name="Kwak M.-J."/>
        </authorList>
    </citation>
    <scope>NUCLEOTIDE SEQUENCE [LARGE SCALE GENOMIC DNA]</scope>
    <source>
        <strain evidence="9 10">RC62</strain>
    </source>
</reference>
<keyword evidence="4 7" id="KW-0812">Transmembrane</keyword>
<dbReference type="PATRIC" id="fig|362413.3.peg.1732"/>
<dbReference type="RefSeq" id="WP_055097163.1">
    <property type="nucleotide sequence ID" value="NZ_JRLF01000014.1"/>
</dbReference>
<feature type="domain" description="Acyltransferase 3" evidence="8">
    <location>
        <begin position="14"/>
        <end position="335"/>
    </location>
</feature>
<evidence type="ECO:0000256" key="2">
    <source>
        <dbReference type="ARBA" id="ARBA00007400"/>
    </source>
</evidence>
<dbReference type="STRING" id="362413.RC62_1779"/>
<feature type="transmembrane region" description="Helical" evidence="7">
    <location>
        <begin position="12"/>
        <end position="34"/>
    </location>
</feature>
<dbReference type="Proteomes" id="UP000050443">
    <property type="component" value="Unassembled WGS sequence"/>
</dbReference>
<gene>
    <name evidence="9" type="ORF">RC62_1779</name>
</gene>
<dbReference type="GO" id="GO:0005886">
    <property type="term" value="C:plasma membrane"/>
    <property type="evidence" value="ECO:0007669"/>
    <property type="project" value="UniProtKB-SubCell"/>
</dbReference>
<keyword evidence="5 7" id="KW-1133">Transmembrane helix</keyword>
<comment type="similarity">
    <text evidence="2">Belongs to the acyltransferase 3 family.</text>
</comment>
<feature type="transmembrane region" description="Helical" evidence="7">
    <location>
        <begin position="251"/>
        <end position="270"/>
    </location>
</feature>
<evidence type="ECO:0000259" key="8">
    <source>
        <dbReference type="Pfam" id="PF01757"/>
    </source>
</evidence>
<evidence type="ECO:0000256" key="6">
    <source>
        <dbReference type="ARBA" id="ARBA00023136"/>
    </source>
</evidence>
<feature type="transmembrane region" description="Helical" evidence="7">
    <location>
        <begin position="192"/>
        <end position="208"/>
    </location>
</feature>
<name>A0A0Q0W235_9FLAO</name>
<evidence type="ECO:0000256" key="5">
    <source>
        <dbReference type="ARBA" id="ARBA00022989"/>
    </source>
</evidence>
<dbReference type="EMBL" id="JRLF01000014">
    <property type="protein sequence ID" value="KQB38424.1"/>
    <property type="molecule type" value="Genomic_DNA"/>
</dbReference>